<dbReference type="AlphaFoldDB" id="A0AAV7R455"/>
<gene>
    <name evidence="2" type="ORF">NDU88_011804</name>
</gene>
<protein>
    <submittedName>
        <fullName evidence="2">Uncharacterized protein</fullName>
    </submittedName>
</protein>
<evidence type="ECO:0000313" key="3">
    <source>
        <dbReference type="Proteomes" id="UP001066276"/>
    </source>
</evidence>
<feature type="region of interest" description="Disordered" evidence="1">
    <location>
        <begin position="1"/>
        <end position="84"/>
    </location>
</feature>
<feature type="compositionally biased region" description="Basic and acidic residues" evidence="1">
    <location>
        <begin position="75"/>
        <end position="84"/>
    </location>
</feature>
<name>A0AAV7R455_PLEWA</name>
<evidence type="ECO:0000256" key="1">
    <source>
        <dbReference type="SAM" id="MobiDB-lite"/>
    </source>
</evidence>
<accession>A0AAV7R455</accession>
<keyword evidence="3" id="KW-1185">Reference proteome</keyword>
<comment type="caution">
    <text evidence="2">The sequence shown here is derived from an EMBL/GenBank/DDBJ whole genome shotgun (WGS) entry which is preliminary data.</text>
</comment>
<feature type="compositionally biased region" description="Polar residues" evidence="1">
    <location>
        <begin position="32"/>
        <end position="48"/>
    </location>
</feature>
<sequence length="84" mass="9410">MKEHRLKTPTKPKGNGVSKPCGNELVNEATKKPNSLRPSARDASTTYTAKLASEVPSRRTERPSQRNRACLHVRGRSEERVAQR</sequence>
<dbReference type="EMBL" id="JANPWB010000010">
    <property type="protein sequence ID" value="KAJ1145518.1"/>
    <property type="molecule type" value="Genomic_DNA"/>
</dbReference>
<dbReference type="Proteomes" id="UP001066276">
    <property type="component" value="Chromosome 6"/>
</dbReference>
<reference evidence="2" key="1">
    <citation type="journal article" date="2022" name="bioRxiv">
        <title>Sequencing and chromosome-scale assembly of the giantPleurodeles waltlgenome.</title>
        <authorList>
            <person name="Brown T."/>
            <person name="Elewa A."/>
            <person name="Iarovenko S."/>
            <person name="Subramanian E."/>
            <person name="Araus A.J."/>
            <person name="Petzold A."/>
            <person name="Susuki M."/>
            <person name="Suzuki K.-i.T."/>
            <person name="Hayashi T."/>
            <person name="Toyoda A."/>
            <person name="Oliveira C."/>
            <person name="Osipova E."/>
            <person name="Leigh N.D."/>
            <person name="Simon A."/>
            <person name="Yun M.H."/>
        </authorList>
    </citation>
    <scope>NUCLEOTIDE SEQUENCE</scope>
    <source>
        <strain evidence="2">20211129_DDA</strain>
        <tissue evidence="2">Liver</tissue>
    </source>
</reference>
<proteinExistence type="predicted"/>
<evidence type="ECO:0000313" key="2">
    <source>
        <dbReference type="EMBL" id="KAJ1145518.1"/>
    </source>
</evidence>
<organism evidence="2 3">
    <name type="scientific">Pleurodeles waltl</name>
    <name type="common">Iberian ribbed newt</name>
    <dbReference type="NCBI Taxonomy" id="8319"/>
    <lineage>
        <taxon>Eukaryota</taxon>
        <taxon>Metazoa</taxon>
        <taxon>Chordata</taxon>
        <taxon>Craniata</taxon>
        <taxon>Vertebrata</taxon>
        <taxon>Euteleostomi</taxon>
        <taxon>Amphibia</taxon>
        <taxon>Batrachia</taxon>
        <taxon>Caudata</taxon>
        <taxon>Salamandroidea</taxon>
        <taxon>Salamandridae</taxon>
        <taxon>Pleurodelinae</taxon>
        <taxon>Pleurodeles</taxon>
    </lineage>
</organism>
<feature type="compositionally biased region" description="Basic residues" evidence="1">
    <location>
        <begin position="1"/>
        <end position="10"/>
    </location>
</feature>